<feature type="region of interest" description="Disordered" evidence="8">
    <location>
        <begin position="629"/>
        <end position="656"/>
    </location>
</feature>
<dbReference type="Pfam" id="PF16686">
    <property type="entry name" value="POT1PC"/>
    <property type="match status" value="2"/>
</dbReference>
<dbReference type="GO" id="GO:0016233">
    <property type="term" value="P:telomere capping"/>
    <property type="evidence" value="ECO:0007669"/>
    <property type="project" value="TreeGrafter"/>
</dbReference>
<evidence type="ECO:0000256" key="2">
    <source>
        <dbReference type="ARBA" id="ARBA00004574"/>
    </source>
</evidence>
<feature type="compositionally biased region" description="Basic residues" evidence="8">
    <location>
        <begin position="82"/>
        <end position="94"/>
    </location>
</feature>
<proteinExistence type="inferred from homology"/>
<dbReference type="SUPFAM" id="SSF50249">
    <property type="entry name" value="Nucleic acid-binding proteins"/>
    <property type="match status" value="2"/>
</dbReference>
<evidence type="ECO:0000256" key="7">
    <source>
        <dbReference type="ARBA" id="ARBA00023242"/>
    </source>
</evidence>
<evidence type="ECO:0000313" key="10">
    <source>
        <dbReference type="EMBL" id="OBZ65733.1"/>
    </source>
</evidence>
<dbReference type="EMBL" id="LUGG01000041">
    <property type="protein sequence ID" value="OBZ65733.1"/>
    <property type="molecule type" value="Genomic_DNA"/>
</dbReference>
<dbReference type="InterPro" id="IPR032042">
    <property type="entry name" value="POT1PC"/>
</dbReference>
<keyword evidence="11" id="KW-1185">Reference proteome</keyword>
<comment type="caution">
    <text evidence="10">The sequence shown here is derived from an EMBL/GenBank/DDBJ whole genome shotgun (WGS) entry which is preliminary data.</text>
</comment>
<accession>A0A1C7LLX2</accession>
<dbReference type="InterPro" id="IPR012340">
    <property type="entry name" value="NA-bd_OB-fold"/>
</dbReference>
<dbReference type="GO" id="GO:0010521">
    <property type="term" value="F:telomerase inhibitor activity"/>
    <property type="evidence" value="ECO:0007669"/>
    <property type="project" value="TreeGrafter"/>
</dbReference>
<comment type="subcellular location">
    <subcellularLocation>
        <location evidence="2">Chromosome</location>
        <location evidence="2">Telomere</location>
    </subcellularLocation>
    <subcellularLocation>
        <location evidence="1">Nucleus</location>
    </subcellularLocation>
</comment>
<dbReference type="STRING" id="5627.A0A1C7LLX2"/>
<dbReference type="GO" id="GO:0032210">
    <property type="term" value="P:regulation of telomere maintenance via telomerase"/>
    <property type="evidence" value="ECO:0007669"/>
    <property type="project" value="TreeGrafter"/>
</dbReference>
<protein>
    <recommendedName>
        <fullName evidence="9">Protection of telomeres protein 1 ssDNA-binding domain-containing protein</fullName>
    </recommendedName>
</protein>
<dbReference type="GO" id="GO:0098505">
    <property type="term" value="F:G-rich strand telomeric DNA binding"/>
    <property type="evidence" value="ECO:0007669"/>
    <property type="project" value="TreeGrafter"/>
</dbReference>
<feature type="domain" description="Protection of telomeres protein 1 ssDNA-binding" evidence="9">
    <location>
        <begin position="500"/>
        <end position="626"/>
    </location>
</feature>
<organism evidence="10 11">
    <name type="scientific">Grifola frondosa</name>
    <name type="common">Maitake</name>
    <name type="synonym">Polyporus frondosus</name>
    <dbReference type="NCBI Taxonomy" id="5627"/>
    <lineage>
        <taxon>Eukaryota</taxon>
        <taxon>Fungi</taxon>
        <taxon>Dikarya</taxon>
        <taxon>Basidiomycota</taxon>
        <taxon>Agaricomycotina</taxon>
        <taxon>Agaricomycetes</taxon>
        <taxon>Polyporales</taxon>
        <taxon>Grifolaceae</taxon>
        <taxon>Grifola</taxon>
    </lineage>
</organism>
<evidence type="ECO:0000256" key="1">
    <source>
        <dbReference type="ARBA" id="ARBA00004123"/>
    </source>
</evidence>
<dbReference type="OrthoDB" id="2186770at2759"/>
<dbReference type="AlphaFoldDB" id="A0A1C7LLX2"/>
<keyword evidence="4" id="KW-0158">Chromosome</keyword>
<evidence type="ECO:0000313" key="11">
    <source>
        <dbReference type="Proteomes" id="UP000092993"/>
    </source>
</evidence>
<feature type="domain" description="Protection of telomeres protein 1 ssDNA-binding" evidence="9">
    <location>
        <begin position="358"/>
        <end position="483"/>
    </location>
</feature>
<gene>
    <name evidence="10" type="ORF">A0H81_14324</name>
</gene>
<keyword evidence="7" id="KW-0539">Nucleus</keyword>
<comment type="similarity">
    <text evidence="3">Belongs to the telombin family.</text>
</comment>
<dbReference type="InterPro" id="IPR028389">
    <property type="entry name" value="POT1"/>
</dbReference>
<name>A0A1C7LLX2_GRIFR</name>
<dbReference type="GO" id="GO:0000783">
    <property type="term" value="C:nuclear telomere cap complex"/>
    <property type="evidence" value="ECO:0007669"/>
    <property type="project" value="TreeGrafter"/>
</dbReference>
<keyword evidence="6" id="KW-0238">DNA-binding</keyword>
<dbReference type="PANTHER" id="PTHR14513:SF0">
    <property type="entry name" value="PROTECTION OF TELOMERES PROTEIN 1"/>
    <property type="match status" value="1"/>
</dbReference>
<keyword evidence="5" id="KW-0779">Telomere</keyword>
<dbReference type="Gene3D" id="2.40.50.140">
    <property type="entry name" value="Nucleic acid-binding proteins"/>
    <property type="match status" value="3"/>
</dbReference>
<dbReference type="Proteomes" id="UP000092993">
    <property type="component" value="Unassembled WGS sequence"/>
</dbReference>
<evidence type="ECO:0000256" key="6">
    <source>
        <dbReference type="ARBA" id="ARBA00023125"/>
    </source>
</evidence>
<feature type="compositionally biased region" description="Low complexity" evidence="8">
    <location>
        <begin position="99"/>
        <end position="112"/>
    </location>
</feature>
<evidence type="ECO:0000256" key="3">
    <source>
        <dbReference type="ARBA" id="ARBA00008442"/>
    </source>
</evidence>
<evidence type="ECO:0000256" key="5">
    <source>
        <dbReference type="ARBA" id="ARBA00022895"/>
    </source>
</evidence>
<feature type="region of interest" description="Disordered" evidence="8">
    <location>
        <begin position="45"/>
        <end position="116"/>
    </location>
</feature>
<feature type="compositionally biased region" description="Basic and acidic residues" evidence="8">
    <location>
        <begin position="62"/>
        <end position="81"/>
    </location>
</feature>
<feature type="region of interest" description="Disordered" evidence="8">
    <location>
        <begin position="147"/>
        <end position="173"/>
    </location>
</feature>
<dbReference type="PANTHER" id="PTHR14513">
    <property type="entry name" value="PROTECTION OF TELOMERES 1"/>
    <property type="match status" value="1"/>
</dbReference>
<reference evidence="10 11" key="1">
    <citation type="submission" date="2016-03" db="EMBL/GenBank/DDBJ databases">
        <title>Whole genome sequencing of Grifola frondosa 9006-11.</title>
        <authorList>
            <person name="Min B."/>
            <person name="Park H."/>
            <person name="Kim J.-G."/>
            <person name="Cho H."/>
            <person name="Oh Y.-L."/>
            <person name="Kong W.-S."/>
            <person name="Choi I.-G."/>
        </authorList>
    </citation>
    <scope>NUCLEOTIDE SEQUENCE [LARGE SCALE GENOMIC DNA]</scope>
    <source>
        <strain evidence="10 11">9006-11</strain>
    </source>
</reference>
<dbReference type="OMA" id="FFRIQDE"/>
<sequence>MDFVFREGVVLRLTKAKYPTKVVLVDTWKSDQQERVTLHAHENGLTQDDWYATPAGPQQEPRLVDQAKDPSKKPSAAEESKRRKKHLRRAKQQRKASAGRDAATAPASTADPQVAFPGEDVVDVGKQTSPDYAAAIEAGSPEIEIAVPCSGGESPNEPLNNQPPSVLPADQSHTSPVIRTPVIPTIQLSTPPVVASLSPAVQPSASLPAVANASKLEQTESVNIDPALSLEAGCLINLFNKFEKNLPVPDVGNILLLRLIQGDSFSGTPCGVAPSYKSWSWAIFDPQSGEVPRSSVAMNFKPSPRELQYCIRLGDWYRAIKAHQQLQTTDVTVYQIPGEFVHASSKRMHRLISEVLPDTEPQGFFDCTIQVVHGVSHNDDMYSLYVTDFTRNPSVSPIDSDWCPPKLSDYVLKMAMWGTAAKVGPEMEPGQYYFIGNARMKFDSGGYLEAKINEGQKVRRLNEDELEGEPYLEALLRREADWKARAEASGGMHEFPHQLIEEAQPNKHFQCTVEVVFISHKDDHTYLYVTDYTSRSDLVPVTPTITAGLKDRVVRVSLHDAQVDTAKNLEPGDFITMRNLRLKPSGRQEQLSGRLGGSQRLINKLKANGNGNAELKSLLARRSEWESRAKKRKGLPQLSSSKDNRTSEILKGTTNEVPTQTALPLSSLKLKGYRSLKDVQDSDICPNKFLVRARVVDFIPEDLRDATVLHCTQCDKDIPKSRRLCTNCDDAMKDDTSVQPFYRLFFRIQDEEGTQLDISASDEECSLLKDLEPADFYEDDEAFGKFVDRIKPLVGDLLEVSKGEACLRVHDVVAEGFSPTTPLLDLTIGSWPIEKKYNAPVSRAYIMMHHALVV</sequence>
<evidence type="ECO:0000256" key="8">
    <source>
        <dbReference type="SAM" id="MobiDB-lite"/>
    </source>
</evidence>
<evidence type="ECO:0000259" key="9">
    <source>
        <dbReference type="Pfam" id="PF16686"/>
    </source>
</evidence>
<evidence type="ECO:0000256" key="4">
    <source>
        <dbReference type="ARBA" id="ARBA00022454"/>
    </source>
</evidence>